<dbReference type="AlphaFoldDB" id="A0A8H7QL11"/>
<dbReference type="PANTHER" id="PTHR22930">
    <property type="match status" value="1"/>
</dbReference>
<evidence type="ECO:0000256" key="7">
    <source>
        <dbReference type="ARBA" id="ARBA00023242"/>
    </source>
</evidence>
<organism evidence="10 11">
    <name type="scientific">Mucor saturninus</name>
    <dbReference type="NCBI Taxonomy" id="64648"/>
    <lineage>
        <taxon>Eukaryota</taxon>
        <taxon>Fungi</taxon>
        <taxon>Fungi incertae sedis</taxon>
        <taxon>Mucoromycota</taxon>
        <taxon>Mucoromycotina</taxon>
        <taxon>Mucoromycetes</taxon>
        <taxon>Mucorales</taxon>
        <taxon>Mucorineae</taxon>
        <taxon>Mucoraceae</taxon>
        <taxon>Mucor</taxon>
    </lineage>
</organism>
<dbReference type="PANTHER" id="PTHR22930:SF85">
    <property type="entry name" value="GH03217P-RELATED"/>
    <property type="match status" value="1"/>
</dbReference>
<dbReference type="OrthoDB" id="2282012at2759"/>
<dbReference type="EMBL" id="JAEPRD010000224">
    <property type="protein sequence ID" value="KAG2193620.1"/>
    <property type="molecule type" value="Genomic_DNA"/>
</dbReference>
<dbReference type="Proteomes" id="UP000603453">
    <property type="component" value="Unassembled WGS sequence"/>
</dbReference>
<keyword evidence="5" id="KW-0479">Metal-binding</keyword>
<evidence type="ECO:0000259" key="9">
    <source>
        <dbReference type="Pfam" id="PF13359"/>
    </source>
</evidence>
<dbReference type="GO" id="GO:0005634">
    <property type="term" value="C:nucleus"/>
    <property type="evidence" value="ECO:0007669"/>
    <property type="project" value="UniProtKB-SubCell"/>
</dbReference>
<dbReference type="Pfam" id="PF13359">
    <property type="entry name" value="DDE_Tnp_4"/>
    <property type="match status" value="1"/>
</dbReference>
<dbReference type="GO" id="GO:0016787">
    <property type="term" value="F:hydrolase activity"/>
    <property type="evidence" value="ECO:0007669"/>
    <property type="project" value="UniProtKB-KW"/>
</dbReference>
<protein>
    <recommendedName>
        <fullName evidence="9">DDE Tnp4 domain-containing protein</fullName>
    </recommendedName>
</protein>
<feature type="region of interest" description="Disordered" evidence="8">
    <location>
        <begin position="232"/>
        <end position="260"/>
    </location>
</feature>
<evidence type="ECO:0000256" key="2">
    <source>
        <dbReference type="ARBA" id="ARBA00004123"/>
    </source>
</evidence>
<reference evidence="10" key="1">
    <citation type="submission" date="2020-12" db="EMBL/GenBank/DDBJ databases">
        <title>Metabolic potential, ecology and presence of endohyphal bacteria is reflected in genomic diversity of Mucoromycotina.</title>
        <authorList>
            <person name="Muszewska A."/>
            <person name="Okrasinska A."/>
            <person name="Steczkiewicz K."/>
            <person name="Drgas O."/>
            <person name="Orlowska M."/>
            <person name="Perlinska-Lenart U."/>
            <person name="Aleksandrzak-Piekarczyk T."/>
            <person name="Szatraj K."/>
            <person name="Zielenkiewicz U."/>
            <person name="Pilsyk S."/>
            <person name="Malc E."/>
            <person name="Mieczkowski P."/>
            <person name="Kruszewska J.S."/>
            <person name="Biernat P."/>
            <person name="Pawlowska J."/>
        </authorList>
    </citation>
    <scope>NUCLEOTIDE SEQUENCE</scope>
    <source>
        <strain evidence="10">WA0000017839</strain>
    </source>
</reference>
<evidence type="ECO:0000313" key="11">
    <source>
        <dbReference type="Proteomes" id="UP000603453"/>
    </source>
</evidence>
<name>A0A8H7QL11_9FUNG</name>
<dbReference type="InterPro" id="IPR027806">
    <property type="entry name" value="HARBI1_dom"/>
</dbReference>
<evidence type="ECO:0000256" key="1">
    <source>
        <dbReference type="ARBA" id="ARBA00001968"/>
    </source>
</evidence>
<keyword evidence="7" id="KW-0539">Nucleus</keyword>
<keyword evidence="11" id="KW-1185">Reference proteome</keyword>
<gene>
    <name evidence="10" type="ORF">INT47_007243</name>
</gene>
<feature type="compositionally biased region" description="Low complexity" evidence="8">
    <location>
        <begin position="241"/>
        <end position="251"/>
    </location>
</feature>
<dbReference type="InterPro" id="IPR045249">
    <property type="entry name" value="HARBI1-like"/>
</dbReference>
<feature type="domain" description="DDE Tnp4" evidence="9">
    <location>
        <begin position="80"/>
        <end position="214"/>
    </location>
</feature>
<evidence type="ECO:0000256" key="6">
    <source>
        <dbReference type="ARBA" id="ARBA00022801"/>
    </source>
</evidence>
<dbReference type="GO" id="GO:0046872">
    <property type="term" value="F:metal ion binding"/>
    <property type="evidence" value="ECO:0007669"/>
    <property type="project" value="UniProtKB-KW"/>
</dbReference>
<evidence type="ECO:0000256" key="3">
    <source>
        <dbReference type="ARBA" id="ARBA00006958"/>
    </source>
</evidence>
<comment type="cofactor">
    <cofactor evidence="1">
        <name>a divalent metal cation</name>
        <dbReference type="ChEBI" id="CHEBI:60240"/>
    </cofactor>
</comment>
<dbReference type="GO" id="GO:0004518">
    <property type="term" value="F:nuclease activity"/>
    <property type="evidence" value="ECO:0007669"/>
    <property type="project" value="UniProtKB-KW"/>
</dbReference>
<evidence type="ECO:0000313" key="10">
    <source>
        <dbReference type="EMBL" id="KAG2193620.1"/>
    </source>
</evidence>
<sequence>MAPTNCHLGCGTSHMAWGVSHGIYMNLFRQFLTGIEDVYGDLISWPLETDRVDAIQNGFEWPHGNRSGAVRRLPNVIGALDGKNVVLEARKHHMEQWRDRKGNYSMKLTAIFDDRGRFTYISVGDSGRTHDAAAFRWTEWITLYLSMFIAAYVDLAYPLCPNIIVPYPTSEVRGESAEAISKRKFNKVHSLARMTIKRAFGRLAARWRFITCILHNFCININDPDFAPDEVDDDDDDVFDENSNSNENNGDGNNGGSLVAGRSRRQQLNRTVGVCAQGDSPCDERNIRLLNIARTKLSLWHLRNVICGDEFRFSRTLSLLCKAGITS</sequence>
<keyword evidence="4" id="KW-0540">Nuclease</keyword>
<evidence type="ECO:0000256" key="5">
    <source>
        <dbReference type="ARBA" id="ARBA00022723"/>
    </source>
</evidence>
<comment type="similarity">
    <text evidence="3">Belongs to the HARBI1 family.</text>
</comment>
<comment type="subcellular location">
    <subcellularLocation>
        <location evidence="2">Nucleus</location>
    </subcellularLocation>
</comment>
<evidence type="ECO:0000256" key="4">
    <source>
        <dbReference type="ARBA" id="ARBA00022722"/>
    </source>
</evidence>
<accession>A0A8H7QL11</accession>
<evidence type="ECO:0000256" key="8">
    <source>
        <dbReference type="SAM" id="MobiDB-lite"/>
    </source>
</evidence>
<proteinExistence type="inferred from homology"/>
<keyword evidence="6" id="KW-0378">Hydrolase</keyword>
<comment type="caution">
    <text evidence="10">The sequence shown here is derived from an EMBL/GenBank/DDBJ whole genome shotgun (WGS) entry which is preliminary data.</text>
</comment>